<dbReference type="InterPro" id="IPR041715">
    <property type="entry name" value="HisRS-like_core"/>
</dbReference>
<dbReference type="PANTHER" id="PTHR43707:SF6">
    <property type="entry name" value="ATP PHOSPHORIBOSYLTRANSFERASE REGULATORY SUBUNIT"/>
    <property type="match status" value="1"/>
</dbReference>
<comment type="caution">
    <text evidence="3">The sequence shown here is derived from an EMBL/GenBank/DDBJ whole genome shotgun (WGS) entry which is preliminary data.</text>
</comment>
<keyword evidence="1" id="KW-0368">Histidine biosynthesis</keyword>
<sequence length="375" mass="43161">MLLPNGSRDDIGAVVSSRHQVLETFRKIITMRGYVEISTPVVEYAHTFTNEHVDMKLKNMLKWFNAEGEIEVLRPDWTTAIARALAKQDHPNKKWAYQGAVFQRDKPGIENRQVGIEIVNMPTLLGESECLMLAETLLKEMGIHSYLIELGHSEIFKELTKELHLTVDQIEKLRQAMHDKRKDEVYQFACQHGDKEIAAELTDLVDAFGSFDVIEHYEKRWKQRPQLLVIIQHLRKLALLLQACGVEDVIVDLGRVKNLPYYSGTMFRGFLKENGATCFSGGRYDELYRQFDMQASAVGLAFDVDILAEKIIAPERKKRCCIVASDNTLAAAEKIRREHEAYIVDIQYTLPKKGHHYDLVLQIDEQFDVREVKEK</sequence>
<keyword evidence="3" id="KW-0808">Transferase</keyword>
<evidence type="ECO:0000313" key="4">
    <source>
        <dbReference type="Proteomes" id="UP001223586"/>
    </source>
</evidence>
<dbReference type="Gene3D" id="3.30.930.10">
    <property type="entry name" value="Bira Bifunctional Protein, Domain 2"/>
    <property type="match status" value="1"/>
</dbReference>
<feature type="domain" description="Class II Histidinyl-tRNA synthetase (HisRS)-like catalytic core" evidence="2">
    <location>
        <begin position="16"/>
        <end position="305"/>
    </location>
</feature>
<accession>A0ABT9WVU7</accession>
<evidence type="ECO:0000259" key="2">
    <source>
        <dbReference type="Pfam" id="PF13393"/>
    </source>
</evidence>
<evidence type="ECO:0000256" key="1">
    <source>
        <dbReference type="ARBA" id="ARBA00023102"/>
    </source>
</evidence>
<evidence type="ECO:0000313" key="3">
    <source>
        <dbReference type="EMBL" id="MDQ0177426.1"/>
    </source>
</evidence>
<dbReference type="SUPFAM" id="SSF55681">
    <property type="entry name" value="Class II aaRS and biotin synthetases"/>
    <property type="match status" value="1"/>
</dbReference>
<dbReference type="EMBL" id="JAUSTT010000022">
    <property type="protein sequence ID" value="MDQ0177426.1"/>
    <property type="molecule type" value="Genomic_DNA"/>
</dbReference>
<dbReference type="PIRSF" id="PIRSF001549">
    <property type="entry name" value="His-tRNA_synth"/>
    <property type="match status" value="1"/>
</dbReference>
<dbReference type="InterPro" id="IPR004516">
    <property type="entry name" value="HisRS/HisZ"/>
</dbReference>
<dbReference type="Pfam" id="PF13393">
    <property type="entry name" value="tRNA-synt_His"/>
    <property type="match status" value="1"/>
</dbReference>
<keyword evidence="1" id="KW-0028">Amino-acid biosynthesis</keyword>
<dbReference type="Proteomes" id="UP001223586">
    <property type="component" value="Unassembled WGS sequence"/>
</dbReference>
<dbReference type="RefSeq" id="WP_307231391.1">
    <property type="nucleotide sequence ID" value="NZ_JAUSTT010000022.1"/>
</dbReference>
<organism evidence="3 4">
    <name type="scientific">Bacillus chungangensis</name>
    <dbReference type="NCBI Taxonomy" id="587633"/>
    <lineage>
        <taxon>Bacteria</taxon>
        <taxon>Bacillati</taxon>
        <taxon>Bacillota</taxon>
        <taxon>Bacilli</taxon>
        <taxon>Bacillales</taxon>
        <taxon>Bacillaceae</taxon>
        <taxon>Bacillus</taxon>
    </lineage>
</organism>
<reference evidence="3 4" key="1">
    <citation type="submission" date="2023-07" db="EMBL/GenBank/DDBJ databases">
        <title>Genomic Encyclopedia of Type Strains, Phase IV (KMG-IV): sequencing the most valuable type-strain genomes for metagenomic binning, comparative biology and taxonomic classification.</title>
        <authorList>
            <person name="Goeker M."/>
        </authorList>
    </citation>
    <scope>NUCLEOTIDE SEQUENCE [LARGE SCALE GENOMIC DNA]</scope>
    <source>
        <strain evidence="3 4">DSM 23837</strain>
    </source>
</reference>
<dbReference type="InterPro" id="IPR045864">
    <property type="entry name" value="aa-tRNA-synth_II/BPL/LPL"/>
</dbReference>
<keyword evidence="3" id="KW-0328">Glycosyltransferase</keyword>
<proteinExistence type="predicted"/>
<dbReference type="GO" id="GO:0016757">
    <property type="term" value="F:glycosyltransferase activity"/>
    <property type="evidence" value="ECO:0007669"/>
    <property type="project" value="UniProtKB-KW"/>
</dbReference>
<keyword evidence="4" id="KW-1185">Reference proteome</keyword>
<protein>
    <submittedName>
        <fullName evidence="3">ATP phosphoribosyltransferase regulatory subunit</fullName>
    </submittedName>
</protein>
<name>A0ABT9WVU7_9BACI</name>
<gene>
    <name evidence="3" type="ORF">J2S08_003306</name>
</gene>
<dbReference type="PANTHER" id="PTHR43707">
    <property type="entry name" value="HISTIDYL-TRNA SYNTHETASE"/>
    <property type="match status" value="1"/>
</dbReference>